<gene>
    <name evidence="1" type="ORF">Tco_1020140</name>
</gene>
<reference evidence="1" key="2">
    <citation type="submission" date="2022-01" db="EMBL/GenBank/DDBJ databases">
        <authorList>
            <person name="Yamashiro T."/>
            <person name="Shiraishi A."/>
            <person name="Satake H."/>
            <person name="Nakayama K."/>
        </authorList>
    </citation>
    <scope>NUCLEOTIDE SEQUENCE</scope>
</reference>
<sequence length="170" mass="19321">MVHLLITVISKAPCRLLKASYLDHVMCLPPIIAPETDSEASHPNYVNIDVTPTNQLTQVDKLLETDCNVVFLSMEFLIMLKPKNFRSKPLGEHSCWIEAMQEEIHEFERLDVWILVPCPDNILIIPLKWIFKIKLDEYGDVLKNKARLVAGRISSGSLVLILRESFAPVA</sequence>
<name>A0ABQ5FZ59_9ASTR</name>
<evidence type="ECO:0000313" key="2">
    <source>
        <dbReference type="Proteomes" id="UP001151760"/>
    </source>
</evidence>
<accession>A0ABQ5FZ59</accession>
<protein>
    <submittedName>
        <fullName evidence="1">Uncharacterized protein</fullName>
    </submittedName>
</protein>
<evidence type="ECO:0000313" key="1">
    <source>
        <dbReference type="EMBL" id="GJT68660.1"/>
    </source>
</evidence>
<dbReference type="Proteomes" id="UP001151760">
    <property type="component" value="Unassembled WGS sequence"/>
</dbReference>
<keyword evidence="2" id="KW-1185">Reference proteome</keyword>
<reference evidence="1" key="1">
    <citation type="journal article" date="2022" name="Int. J. Mol. Sci.">
        <title>Draft Genome of Tanacetum Coccineum: Genomic Comparison of Closely Related Tanacetum-Family Plants.</title>
        <authorList>
            <person name="Yamashiro T."/>
            <person name="Shiraishi A."/>
            <person name="Nakayama K."/>
            <person name="Satake H."/>
        </authorList>
    </citation>
    <scope>NUCLEOTIDE SEQUENCE</scope>
</reference>
<comment type="caution">
    <text evidence="1">The sequence shown here is derived from an EMBL/GenBank/DDBJ whole genome shotgun (WGS) entry which is preliminary data.</text>
</comment>
<proteinExistence type="predicted"/>
<organism evidence="1 2">
    <name type="scientific">Tanacetum coccineum</name>
    <dbReference type="NCBI Taxonomy" id="301880"/>
    <lineage>
        <taxon>Eukaryota</taxon>
        <taxon>Viridiplantae</taxon>
        <taxon>Streptophyta</taxon>
        <taxon>Embryophyta</taxon>
        <taxon>Tracheophyta</taxon>
        <taxon>Spermatophyta</taxon>
        <taxon>Magnoliopsida</taxon>
        <taxon>eudicotyledons</taxon>
        <taxon>Gunneridae</taxon>
        <taxon>Pentapetalae</taxon>
        <taxon>asterids</taxon>
        <taxon>campanulids</taxon>
        <taxon>Asterales</taxon>
        <taxon>Asteraceae</taxon>
        <taxon>Asteroideae</taxon>
        <taxon>Anthemideae</taxon>
        <taxon>Anthemidinae</taxon>
        <taxon>Tanacetum</taxon>
    </lineage>
</organism>
<dbReference type="EMBL" id="BQNB010017919">
    <property type="protein sequence ID" value="GJT68660.1"/>
    <property type="molecule type" value="Genomic_DNA"/>
</dbReference>